<gene>
    <name evidence="1" type="ORF">Me_995_000237</name>
</gene>
<reference evidence="1" key="1">
    <citation type="submission" date="2022-12" db="EMBL/GenBank/DDBJ databases">
        <authorList>
            <consortium name="Asia Pacific Centre for Animal Health"/>
            <person name="Klose S.M."/>
            <person name="Legione A.R."/>
            <person name="Monotti I."/>
            <person name="Bushell R."/>
            <person name="Marenda M.S."/>
            <person name="Sugiyama T."/>
            <person name="Browning G.F."/>
            <person name="Vaz P.K."/>
        </authorList>
    </citation>
    <scope>NUCLEOTIDE SEQUENCE</scope>
    <source>
        <strain evidence="1">Felid995</strain>
    </source>
</reference>
<keyword evidence="2" id="KW-1185">Reference proteome</keyword>
<proteinExistence type="predicted"/>
<sequence length="321" mass="36641">MQIGNSKVAIDAIEKYDNIIIFHHIRPDGDCLGSQGGLAELIKTNYPNKKVYKVGNNENIFPFMNFDFQDESKIDYKNSLAIVVDASSGDRIQCSEILYQNKTTAKLRIDHHPNESDIVYDYVYVDEKFVAAAEMVAQIAYDAKWKITKRASEFIYLGINTDSGRFSLPDTSARTHNLVAYLMHNGFHPQTILRSLNQRNLRDIQISGHILSNFKKDGDVLYFEANKKFMEQFSLNSFEASQFVNVLANIDDNRCWALFIELEEGPIRVRIRSNGPSMISVAKYFGGGGHDDRGGFNIESFDQVKKVTNKLNQAIKEWREK</sequence>
<evidence type="ECO:0000313" key="1">
    <source>
        <dbReference type="EMBL" id="WBP84380.1"/>
    </source>
</evidence>
<dbReference type="Proteomes" id="UP001213039">
    <property type="component" value="Chromosome"/>
</dbReference>
<dbReference type="EMBL" id="CP114370">
    <property type="protein sequence ID" value="WBP84380.1"/>
    <property type="molecule type" value="Genomic_DNA"/>
</dbReference>
<name>A0ACD4PIC9_9BACT</name>
<protein>
    <submittedName>
        <fullName evidence="1">Bifunctional oligoribonuclease/PAP phosphatase NrnA</fullName>
    </submittedName>
</protein>
<evidence type="ECO:0000313" key="2">
    <source>
        <dbReference type="Proteomes" id="UP001213039"/>
    </source>
</evidence>
<organism evidence="1 2">
    <name type="scientific">Mycoplasmopsis edwardii</name>
    <dbReference type="NCBI Taxonomy" id="53558"/>
    <lineage>
        <taxon>Bacteria</taxon>
        <taxon>Bacillati</taxon>
        <taxon>Mycoplasmatota</taxon>
        <taxon>Mycoplasmoidales</taxon>
        <taxon>Metamycoplasmataceae</taxon>
        <taxon>Mycoplasmopsis</taxon>
    </lineage>
</organism>
<accession>A0ACD4PIC9</accession>